<dbReference type="OrthoDB" id="691424at2759"/>
<name>A0A087SPA0_AUXPR</name>
<dbReference type="PANTHER" id="PTHR31579">
    <property type="entry name" value="OS03G0796600 PROTEIN"/>
    <property type="match status" value="1"/>
</dbReference>
<dbReference type="eggNOG" id="ENOG502RGTB">
    <property type="taxonomic scope" value="Eukaryota"/>
</dbReference>
<gene>
    <name evidence="2" type="ORF">F751_4133</name>
</gene>
<dbReference type="GeneID" id="23615524"/>
<dbReference type="Pfam" id="PF04720">
    <property type="entry name" value="PDDEXK_6"/>
    <property type="match status" value="1"/>
</dbReference>
<dbReference type="PANTHER" id="PTHR31579:SF1">
    <property type="entry name" value="OS03G0796600 PROTEIN"/>
    <property type="match status" value="1"/>
</dbReference>
<dbReference type="InterPro" id="IPR006502">
    <property type="entry name" value="PDDEXK-like"/>
</dbReference>
<evidence type="ECO:0000256" key="1">
    <source>
        <dbReference type="SAM" id="MobiDB-lite"/>
    </source>
</evidence>
<accession>A0A087SPA0</accession>
<dbReference type="RefSeq" id="XP_011400537.1">
    <property type="nucleotide sequence ID" value="XM_011402235.1"/>
</dbReference>
<evidence type="ECO:0000313" key="3">
    <source>
        <dbReference type="Proteomes" id="UP000028924"/>
    </source>
</evidence>
<feature type="region of interest" description="Disordered" evidence="1">
    <location>
        <begin position="278"/>
        <end position="306"/>
    </location>
</feature>
<dbReference type="KEGG" id="apro:F751_4133"/>
<feature type="region of interest" description="Disordered" evidence="1">
    <location>
        <begin position="391"/>
        <end position="419"/>
    </location>
</feature>
<evidence type="ECO:0000313" key="2">
    <source>
        <dbReference type="EMBL" id="KFM27554.1"/>
    </source>
</evidence>
<sequence length="457" mass="48210">MPSNGLAGGAPGVRPVICPVSRDLNKAVMLGWASRPREVECSASLPSARMVRQVIRVPYSEDRPRLTKAAPSLAGTLPCPIPRSAMHRVPSLLFDMDLDLEHSHLARVATLDETDLASTRAAILAALEPTSDAEYMVLLHVRFARDDALRRGRALTLASLAEVLHRLGYGVRIRTANGGGRCGACLRNLRHSFLAVSLAGPGTPCDLIVDPAFREQFQIAHMMERYRRVMAMVPEEVVLPPARLEKLVEVLCGEMQRAFSEKDLSLPPWRALGAMLSKWHPGQGKSKDVAVQPRSRGGGGSAASDAQRRLIQSLQPQADAQDAAAAIDTPDAGAVPPSTRADGCPECGSRACATHACPPLFLGPRGNVAAEEEEHLLDDLEAGGEAEALLGSSPGAIATPSSASDSEGDSPLVRARTARPTPSLHVSWGLGLGLASSCSGSALGDGSQASRSALQAQ</sequence>
<keyword evidence="3" id="KW-1185">Reference proteome</keyword>
<reference evidence="2 3" key="1">
    <citation type="journal article" date="2014" name="BMC Genomics">
        <title>Oil accumulation mechanisms of the oleaginous microalga Chlorella protothecoides revealed through its genome, transcriptomes, and proteomes.</title>
        <authorList>
            <person name="Gao C."/>
            <person name="Wang Y."/>
            <person name="Shen Y."/>
            <person name="Yan D."/>
            <person name="He X."/>
            <person name="Dai J."/>
            <person name="Wu Q."/>
        </authorList>
    </citation>
    <scope>NUCLEOTIDE SEQUENCE [LARGE SCALE GENOMIC DNA]</scope>
    <source>
        <strain evidence="2 3">0710</strain>
    </source>
</reference>
<dbReference type="AlphaFoldDB" id="A0A087SPA0"/>
<dbReference type="Proteomes" id="UP000028924">
    <property type="component" value="Unassembled WGS sequence"/>
</dbReference>
<organism evidence="2 3">
    <name type="scientific">Auxenochlorella protothecoides</name>
    <name type="common">Green microalga</name>
    <name type="synonym">Chlorella protothecoides</name>
    <dbReference type="NCBI Taxonomy" id="3075"/>
    <lineage>
        <taxon>Eukaryota</taxon>
        <taxon>Viridiplantae</taxon>
        <taxon>Chlorophyta</taxon>
        <taxon>core chlorophytes</taxon>
        <taxon>Trebouxiophyceae</taxon>
        <taxon>Chlorellales</taxon>
        <taxon>Chlorellaceae</taxon>
        <taxon>Auxenochlorella</taxon>
    </lineage>
</organism>
<proteinExistence type="predicted"/>
<protein>
    <submittedName>
        <fullName evidence="2">Uncharacterized protein</fullName>
    </submittedName>
</protein>
<dbReference type="EMBL" id="KL662149">
    <property type="protein sequence ID" value="KFM27554.1"/>
    <property type="molecule type" value="Genomic_DNA"/>
</dbReference>